<feature type="domain" description="Lipoyl-binding" evidence="2">
    <location>
        <begin position="92"/>
        <end position="167"/>
    </location>
</feature>
<dbReference type="PROSITE" id="PS00188">
    <property type="entry name" value="BIOTIN"/>
    <property type="match status" value="1"/>
</dbReference>
<dbReference type="InterPro" id="IPR011053">
    <property type="entry name" value="Single_hybrid_motif"/>
</dbReference>
<keyword evidence="4" id="KW-1185">Reference proteome</keyword>
<dbReference type="PANTHER" id="PTHR45266">
    <property type="entry name" value="OXALOACETATE DECARBOXYLASE ALPHA CHAIN"/>
    <property type="match status" value="1"/>
</dbReference>
<dbReference type="InterPro" id="IPR050709">
    <property type="entry name" value="Biotin_Carboxyl_Carrier/Decarb"/>
</dbReference>
<dbReference type="AlphaFoldDB" id="A0A8A4TWK5"/>
<dbReference type="Gene3D" id="2.40.50.100">
    <property type="match status" value="1"/>
</dbReference>
<dbReference type="Proteomes" id="UP000663929">
    <property type="component" value="Chromosome"/>
</dbReference>
<accession>A0A8A4TWK5</accession>
<proteinExistence type="predicted"/>
<evidence type="ECO:0000313" key="4">
    <source>
        <dbReference type="Proteomes" id="UP000663929"/>
    </source>
</evidence>
<dbReference type="Pfam" id="PF00364">
    <property type="entry name" value="Biotin_lipoyl"/>
    <property type="match status" value="1"/>
</dbReference>
<dbReference type="CDD" id="cd06850">
    <property type="entry name" value="biotinyl_domain"/>
    <property type="match status" value="1"/>
</dbReference>
<dbReference type="InterPro" id="IPR000089">
    <property type="entry name" value="Biotin_lipoyl"/>
</dbReference>
<dbReference type="PANTHER" id="PTHR45266:SF3">
    <property type="entry name" value="OXALOACETATE DECARBOXYLASE ALPHA CHAIN"/>
    <property type="match status" value="1"/>
</dbReference>
<sequence length="167" mass="18673">MELIANVNKQQHNLTIEQKGEHTYLVTIDDQVYEVDCIEVMDNLFSLVHDQKSYEVHTHRTKSGKIETHFYEDSFEVELADPMKLLLDQAMGAGVRGPVALEAAMPGLVQRILVKEGDEVEEDQGLLVLVAMKMENELGSPKAGKIKKILVKEGENVESGAKLVEIE</sequence>
<dbReference type="RefSeq" id="WP_237384423.1">
    <property type="nucleotide sequence ID" value="NZ_CP071793.1"/>
</dbReference>
<dbReference type="EMBL" id="CP071793">
    <property type="protein sequence ID" value="QTD54329.1"/>
    <property type="molecule type" value="Genomic_DNA"/>
</dbReference>
<keyword evidence="1" id="KW-0092">Biotin</keyword>
<dbReference type="FunFam" id="2.40.50.100:FF:000003">
    <property type="entry name" value="Acetyl-CoA carboxylase biotin carboxyl carrier protein"/>
    <property type="match status" value="1"/>
</dbReference>
<dbReference type="SUPFAM" id="SSF51230">
    <property type="entry name" value="Single hybrid motif"/>
    <property type="match status" value="1"/>
</dbReference>
<organism evidence="3 4">
    <name type="scientific">Sulfidibacter corallicola</name>
    <dbReference type="NCBI Taxonomy" id="2818388"/>
    <lineage>
        <taxon>Bacteria</taxon>
        <taxon>Pseudomonadati</taxon>
        <taxon>Acidobacteriota</taxon>
        <taxon>Holophagae</taxon>
        <taxon>Acanthopleuribacterales</taxon>
        <taxon>Acanthopleuribacteraceae</taxon>
        <taxon>Sulfidibacter</taxon>
    </lineage>
</organism>
<evidence type="ECO:0000259" key="2">
    <source>
        <dbReference type="PROSITE" id="PS50968"/>
    </source>
</evidence>
<name>A0A8A4TWK5_SULCO</name>
<evidence type="ECO:0000313" key="3">
    <source>
        <dbReference type="EMBL" id="QTD54329.1"/>
    </source>
</evidence>
<reference evidence="3" key="1">
    <citation type="submission" date="2021-03" db="EMBL/GenBank/DDBJ databases">
        <title>Acanthopleuribacteraceae sp. M133.</title>
        <authorList>
            <person name="Wang G."/>
        </authorList>
    </citation>
    <scope>NUCLEOTIDE SEQUENCE</scope>
    <source>
        <strain evidence="3">M133</strain>
    </source>
</reference>
<protein>
    <recommendedName>
        <fullName evidence="2">Lipoyl-binding domain-containing protein</fullName>
    </recommendedName>
</protein>
<gene>
    <name evidence="3" type="ORF">J3U87_17935</name>
</gene>
<dbReference type="PROSITE" id="PS50968">
    <property type="entry name" value="BIOTINYL_LIPOYL"/>
    <property type="match status" value="1"/>
</dbReference>
<dbReference type="InterPro" id="IPR001882">
    <property type="entry name" value="Biotin_BS"/>
</dbReference>
<dbReference type="KEGG" id="scor:J3U87_17935"/>
<evidence type="ECO:0000256" key="1">
    <source>
        <dbReference type="ARBA" id="ARBA00023267"/>
    </source>
</evidence>